<feature type="region of interest" description="Disordered" evidence="1">
    <location>
        <begin position="248"/>
        <end position="304"/>
    </location>
</feature>
<dbReference type="Proteomes" id="UP001367316">
    <property type="component" value="Unassembled WGS sequence"/>
</dbReference>
<sequence length="304" mass="33430">MVWRIGRWTTPVTGIRPSTGNMHTVTGRAAATAARLCSTRVGPGIDKTWTRRQQERTKHNFILGLLRRCRGAGIARAGGEHGGRVRGVEENQACGRVGEQPRQNIGIFYIHANRKLCFHSSQQRFRRPARGESRVLKIDRRQHVVAVNYLPESICRDPALGAWAISTHRQAAAATQTTASQPACQPASQPASLTDYRTSLVDNSTPFPPRRFDCHSLSLSLLLPPRSLTASSPLPPIVRVLDLDLDLTTTHSSSSSPSSSSSTLRQPPNELRLRHCPPIARSGQTRHPNQTAPTPERQSDPSAF</sequence>
<proteinExistence type="predicted"/>
<reference evidence="2 3" key="1">
    <citation type="submission" date="2024-04" db="EMBL/GenBank/DDBJ databases">
        <title>Phyllosticta paracitricarpa is synonymous to the EU quarantine fungus P. citricarpa based on phylogenomic analyses.</title>
        <authorList>
            <consortium name="Lawrence Berkeley National Laboratory"/>
            <person name="Van ingen-buijs V.A."/>
            <person name="Van westerhoven A.C."/>
            <person name="Haridas S."/>
            <person name="Skiadas P."/>
            <person name="Martin F."/>
            <person name="Groenewald J.Z."/>
            <person name="Crous P.W."/>
            <person name="Seidl M.F."/>
        </authorList>
    </citation>
    <scope>NUCLEOTIDE SEQUENCE [LARGE SCALE GENOMIC DNA]</scope>
    <source>
        <strain evidence="2 3">CBS 141358</strain>
    </source>
</reference>
<dbReference type="EMBL" id="JBBPBF010000002">
    <property type="protein sequence ID" value="KAK7615041.1"/>
    <property type="molecule type" value="Genomic_DNA"/>
</dbReference>
<keyword evidence="3" id="KW-1185">Reference proteome</keyword>
<feature type="compositionally biased region" description="Polar residues" evidence="1">
    <location>
        <begin position="282"/>
        <end position="293"/>
    </location>
</feature>
<gene>
    <name evidence="2" type="ORF">JOL62DRAFT_138039</name>
</gene>
<protein>
    <submittedName>
        <fullName evidence="2">Uncharacterized protein</fullName>
    </submittedName>
</protein>
<comment type="caution">
    <text evidence="2">The sequence shown here is derived from an EMBL/GenBank/DDBJ whole genome shotgun (WGS) entry which is preliminary data.</text>
</comment>
<accession>A0ABR1NL32</accession>
<feature type="compositionally biased region" description="Low complexity" evidence="1">
    <location>
        <begin position="248"/>
        <end position="264"/>
    </location>
</feature>
<name>A0ABR1NL32_9PEZI</name>
<evidence type="ECO:0000256" key="1">
    <source>
        <dbReference type="SAM" id="MobiDB-lite"/>
    </source>
</evidence>
<organism evidence="2 3">
    <name type="scientific">Phyllosticta paracitricarpa</name>
    <dbReference type="NCBI Taxonomy" id="2016321"/>
    <lineage>
        <taxon>Eukaryota</taxon>
        <taxon>Fungi</taxon>
        <taxon>Dikarya</taxon>
        <taxon>Ascomycota</taxon>
        <taxon>Pezizomycotina</taxon>
        <taxon>Dothideomycetes</taxon>
        <taxon>Dothideomycetes incertae sedis</taxon>
        <taxon>Botryosphaeriales</taxon>
        <taxon>Phyllostictaceae</taxon>
        <taxon>Phyllosticta</taxon>
    </lineage>
</organism>
<evidence type="ECO:0000313" key="2">
    <source>
        <dbReference type="EMBL" id="KAK7615041.1"/>
    </source>
</evidence>
<evidence type="ECO:0000313" key="3">
    <source>
        <dbReference type="Proteomes" id="UP001367316"/>
    </source>
</evidence>